<dbReference type="Proteomes" id="UP001221189">
    <property type="component" value="Unassembled WGS sequence"/>
</dbReference>
<dbReference type="PANTHER" id="PTHR11705:SF143">
    <property type="entry name" value="SLL0236 PROTEIN"/>
    <property type="match status" value="1"/>
</dbReference>
<dbReference type="GO" id="GO:0004180">
    <property type="term" value="F:carboxypeptidase activity"/>
    <property type="evidence" value="ECO:0007669"/>
    <property type="project" value="UniProtKB-KW"/>
</dbReference>
<evidence type="ECO:0000256" key="3">
    <source>
        <dbReference type="ARBA" id="ARBA00022670"/>
    </source>
</evidence>
<evidence type="ECO:0000256" key="6">
    <source>
        <dbReference type="ARBA" id="ARBA00022833"/>
    </source>
</evidence>
<dbReference type="EMBL" id="JAQQXT010000003">
    <property type="protein sequence ID" value="MDC8771309.1"/>
    <property type="molecule type" value="Genomic_DNA"/>
</dbReference>
<dbReference type="SUPFAM" id="SSF53187">
    <property type="entry name" value="Zn-dependent exopeptidases"/>
    <property type="match status" value="1"/>
</dbReference>
<dbReference type="PROSITE" id="PS00132">
    <property type="entry name" value="CARBOXYPEPT_ZN_1"/>
    <property type="match status" value="1"/>
</dbReference>
<evidence type="ECO:0000256" key="7">
    <source>
        <dbReference type="ARBA" id="ARBA00023049"/>
    </source>
</evidence>
<accession>A0ABT5KBJ5</accession>
<dbReference type="PANTHER" id="PTHR11705">
    <property type="entry name" value="PROTEASE FAMILY M14 CARBOXYPEPTIDASE A,B"/>
    <property type="match status" value="1"/>
</dbReference>
<keyword evidence="4" id="KW-0479">Metal-binding</keyword>
<sequence>MPAQKTIALPELLALEALIDAGRPYLERHQLGTVKAGEGSGEGGALPLLAVTLGNPDPAVPAVGFFGGVHGLERIGAEVVMAFLASLVSRLRWDSSLHRSLESVRIVFMPLVNPGGLQRATRANPNGVDLMRNAPVQAAGPVPWLVGGQRISAKLPWFRGELGAAMEIESQSLCDFVEREMLTHSQSIAVDCHSGFGLADRIWFPFAHTAKPIPHLAEMHALCEILDQTHVQHRYVFEPQSRQYLTHGDIWDHLYMQACGRPNCMLLPLTLEMGSWLWVKKNPRQLFTRSGMFNPLVEHRQQRVLRRHLAWLDFVLRAAAGMQRWLPLPERRAWHEEMALNRWYRGQAAQGLHGAPA</sequence>
<dbReference type="Gene3D" id="3.40.630.10">
    <property type="entry name" value="Zn peptidases"/>
    <property type="match status" value="1"/>
</dbReference>
<comment type="cofactor">
    <cofactor evidence="1">
        <name>Zn(2+)</name>
        <dbReference type="ChEBI" id="CHEBI:29105"/>
    </cofactor>
</comment>
<keyword evidence="5" id="KW-0378">Hydrolase</keyword>
<keyword evidence="10" id="KW-1185">Reference proteome</keyword>
<dbReference type="InterPro" id="IPR000834">
    <property type="entry name" value="Peptidase_M14"/>
</dbReference>
<protein>
    <submittedName>
        <fullName evidence="9">M14 family zinc carboxypeptidase</fullName>
    </submittedName>
</protein>
<comment type="similarity">
    <text evidence="2">Belongs to the peptidase M14 family.</text>
</comment>
<evidence type="ECO:0000256" key="4">
    <source>
        <dbReference type="ARBA" id="ARBA00022723"/>
    </source>
</evidence>
<dbReference type="RefSeq" id="WP_273599617.1">
    <property type="nucleotide sequence ID" value="NZ_JAQQXT010000003.1"/>
</dbReference>
<evidence type="ECO:0000256" key="5">
    <source>
        <dbReference type="ARBA" id="ARBA00022801"/>
    </source>
</evidence>
<keyword evidence="6" id="KW-0862">Zinc</keyword>
<proteinExistence type="inferred from homology"/>
<keyword evidence="3" id="KW-0645">Protease</keyword>
<keyword evidence="7" id="KW-0482">Metalloprotease</keyword>
<evidence type="ECO:0000259" key="8">
    <source>
        <dbReference type="Pfam" id="PF00246"/>
    </source>
</evidence>
<organism evidence="9 10">
    <name type="scientific">Roseateles albus</name>
    <dbReference type="NCBI Taxonomy" id="2987525"/>
    <lineage>
        <taxon>Bacteria</taxon>
        <taxon>Pseudomonadati</taxon>
        <taxon>Pseudomonadota</taxon>
        <taxon>Betaproteobacteria</taxon>
        <taxon>Burkholderiales</taxon>
        <taxon>Sphaerotilaceae</taxon>
        <taxon>Roseateles</taxon>
    </lineage>
</organism>
<gene>
    <name evidence="9" type="ORF">PRZ03_06975</name>
</gene>
<evidence type="ECO:0000313" key="10">
    <source>
        <dbReference type="Proteomes" id="UP001221189"/>
    </source>
</evidence>
<keyword evidence="9" id="KW-0121">Carboxypeptidase</keyword>
<evidence type="ECO:0000256" key="1">
    <source>
        <dbReference type="ARBA" id="ARBA00001947"/>
    </source>
</evidence>
<comment type="caution">
    <text evidence="9">The sequence shown here is derived from an EMBL/GenBank/DDBJ whole genome shotgun (WGS) entry which is preliminary data.</text>
</comment>
<reference evidence="9 10" key="1">
    <citation type="submission" date="2022-10" db="EMBL/GenBank/DDBJ databases">
        <title>Paucibacter sp. hw1 Genome sequencing.</title>
        <authorList>
            <person name="Park S."/>
        </authorList>
    </citation>
    <scope>NUCLEOTIDE SEQUENCE [LARGE SCALE GENOMIC DNA]</scope>
    <source>
        <strain evidence="10">hw1</strain>
    </source>
</reference>
<dbReference type="InterPro" id="IPR057246">
    <property type="entry name" value="CARBOXYPEPT_ZN_1"/>
</dbReference>
<evidence type="ECO:0000313" key="9">
    <source>
        <dbReference type="EMBL" id="MDC8771309.1"/>
    </source>
</evidence>
<feature type="domain" description="Peptidase M14" evidence="8">
    <location>
        <begin position="47"/>
        <end position="248"/>
    </location>
</feature>
<evidence type="ECO:0000256" key="2">
    <source>
        <dbReference type="ARBA" id="ARBA00005988"/>
    </source>
</evidence>
<name>A0ABT5KBJ5_9BURK</name>
<dbReference type="Pfam" id="PF00246">
    <property type="entry name" value="Peptidase_M14"/>
    <property type="match status" value="1"/>
</dbReference>